<comment type="caution">
    <text evidence="2">The sequence shown here is derived from an EMBL/GenBank/DDBJ whole genome shotgun (WGS) entry which is preliminary data.</text>
</comment>
<dbReference type="PANTHER" id="PTHR43179">
    <property type="entry name" value="RHAMNOSYLTRANSFERASE WBBL"/>
    <property type="match status" value="1"/>
</dbReference>
<dbReference type="EMBL" id="BJXL01000059">
    <property type="protein sequence ID" value="GEM83738.1"/>
    <property type="molecule type" value="Genomic_DNA"/>
</dbReference>
<dbReference type="Pfam" id="PF00535">
    <property type="entry name" value="Glycos_transf_2"/>
    <property type="match status" value="1"/>
</dbReference>
<evidence type="ECO:0000259" key="1">
    <source>
        <dbReference type="Pfam" id="PF00535"/>
    </source>
</evidence>
<feature type="domain" description="Glycosyltransferase 2-like" evidence="1">
    <location>
        <begin position="17"/>
        <end position="125"/>
    </location>
</feature>
<evidence type="ECO:0000313" key="2">
    <source>
        <dbReference type="EMBL" id="GEM83738.1"/>
    </source>
</evidence>
<dbReference type="InterPro" id="IPR029044">
    <property type="entry name" value="Nucleotide-diphossugar_trans"/>
</dbReference>
<dbReference type="Proteomes" id="UP000321197">
    <property type="component" value="Unassembled WGS sequence"/>
</dbReference>
<reference evidence="2 3" key="1">
    <citation type="submission" date="2019-07" db="EMBL/GenBank/DDBJ databases">
        <title>Whole genome shotgun sequence of Meiothermus hypogaeus NBRC 106114.</title>
        <authorList>
            <person name="Hosoyama A."/>
            <person name="Uohara A."/>
            <person name="Ohji S."/>
            <person name="Ichikawa N."/>
        </authorList>
    </citation>
    <scope>NUCLEOTIDE SEQUENCE [LARGE SCALE GENOMIC DNA]</scope>
    <source>
        <strain evidence="2 3">NBRC 106114</strain>
    </source>
</reference>
<dbReference type="CDD" id="cd04186">
    <property type="entry name" value="GT_2_like_c"/>
    <property type="match status" value="1"/>
</dbReference>
<dbReference type="SUPFAM" id="SSF53448">
    <property type="entry name" value="Nucleotide-diphospho-sugar transferases"/>
    <property type="match status" value="1"/>
</dbReference>
<accession>A0A511R296</accession>
<dbReference type="AlphaFoldDB" id="A0A511R296"/>
<organism evidence="2 3">
    <name type="scientific">Meiothermus hypogaeus NBRC 106114</name>
    <dbReference type="NCBI Taxonomy" id="1227553"/>
    <lineage>
        <taxon>Bacteria</taxon>
        <taxon>Thermotogati</taxon>
        <taxon>Deinococcota</taxon>
        <taxon>Deinococci</taxon>
        <taxon>Thermales</taxon>
        <taxon>Thermaceae</taxon>
        <taxon>Meiothermus</taxon>
    </lineage>
</organism>
<dbReference type="Gene3D" id="3.90.550.10">
    <property type="entry name" value="Spore Coat Polysaccharide Biosynthesis Protein SpsA, Chain A"/>
    <property type="match status" value="1"/>
</dbReference>
<evidence type="ECO:0000313" key="3">
    <source>
        <dbReference type="Proteomes" id="UP000321197"/>
    </source>
</evidence>
<gene>
    <name evidence="2" type="ORF">MHY01S_19040</name>
</gene>
<dbReference type="PANTHER" id="PTHR43179:SF7">
    <property type="entry name" value="RHAMNOSYLTRANSFERASE WBBL"/>
    <property type="match status" value="1"/>
</dbReference>
<protein>
    <recommendedName>
        <fullName evidence="1">Glycosyltransferase 2-like domain-containing protein</fullName>
    </recommendedName>
</protein>
<name>A0A511R296_9DEIN</name>
<sequence length="285" mass="32353">MGMQKTTPPYSMSRDFSIIVISHNTQGILGECLRRLEEHYPEAEVTVADSASTDGSPDWVQMHHPAVKVLRVPNRGYAFAVNRGLEAATRPWVVEMNSDIYLEPGDLEALQKALQENPKAALAGPTLQTPRGHLQSFGLFYAPNYWNLQRPRPVSWVSGALIMARKSALAEIGGMDERFFFYNEDLEWCTRTRRKGWQVLLVPRRVLHLGGSSTPSNPRFLAEGYRGGLLYTRDYYPTLHSLHKKAVWLEAHLRIWLDPNPVRRASYSLILNKINEGSLDIPFLP</sequence>
<proteinExistence type="predicted"/>
<dbReference type="InterPro" id="IPR001173">
    <property type="entry name" value="Glyco_trans_2-like"/>
</dbReference>